<reference evidence="1 2" key="1">
    <citation type="submission" date="2023-05" db="EMBL/GenBank/DDBJ databases">
        <title>Corynebacterium suedekumii sp. nov. and Corynebacterium breve sp. nov. isolated from raw cow's milk.</title>
        <authorList>
            <person name="Baer M.K."/>
            <person name="Mehl L."/>
            <person name="Hellmuth R."/>
            <person name="Marke G."/>
            <person name="Lipski A."/>
        </authorList>
    </citation>
    <scope>NUCLEOTIDE SEQUENCE [LARGE SCALE GENOMIC DNA]</scope>
    <source>
        <strain evidence="1 2">LM112</strain>
    </source>
</reference>
<sequence length="86" mass="10002">MRAKDELDAMLGAARFEKYFAVAGEDVEKAVQLYRWNTRLAGAFHSQLSYFEVPTFFTQDGRTRTDDHQRRREVTLSCRGVRRSAL</sequence>
<evidence type="ECO:0000313" key="1">
    <source>
        <dbReference type="EMBL" id="WIM70782.1"/>
    </source>
</evidence>
<dbReference type="Proteomes" id="UP001238805">
    <property type="component" value="Chromosome"/>
</dbReference>
<proteinExistence type="predicted"/>
<accession>A0ABY8VN54</accession>
<gene>
    <name evidence="1" type="ORF">QP029_02840</name>
</gene>
<name>A0ABY8VN54_9CORY</name>
<keyword evidence="2" id="KW-1185">Reference proteome</keyword>
<dbReference type="EMBL" id="CP126970">
    <property type="protein sequence ID" value="WIM70782.1"/>
    <property type="molecule type" value="Genomic_DNA"/>
</dbReference>
<organism evidence="1 2">
    <name type="scientific">Corynebacterium suedekumii</name>
    <dbReference type="NCBI Taxonomy" id="3049801"/>
    <lineage>
        <taxon>Bacteria</taxon>
        <taxon>Bacillati</taxon>
        <taxon>Actinomycetota</taxon>
        <taxon>Actinomycetes</taxon>
        <taxon>Mycobacteriales</taxon>
        <taxon>Corynebacteriaceae</taxon>
        <taxon>Corynebacterium</taxon>
    </lineage>
</organism>
<protein>
    <submittedName>
        <fullName evidence="1">Uncharacterized protein</fullName>
    </submittedName>
</protein>
<dbReference type="RefSeq" id="WP_284875362.1">
    <property type="nucleotide sequence ID" value="NZ_CP126970.1"/>
</dbReference>
<evidence type="ECO:0000313" key="2">
    <source>
        <dbReference type="Proteomes" id="UP001238805"/>
    </source>
</evidence>